<dbReference type="Proteomes" id="UP001183607">
    <property type="component" value="Unassembled WGS sequence"/>
</dbReference>
<dbReference type="InterPro" id="IPR025534">
    <property type="entry name" value="DUF4420"/>
</dbReference>
<dbReference type="RefSeq" id="WP_093852828.1">
    <property type="nucleotide sequence ID" value="NZ_JAVRER010000030.1"/>
</dbReference>
<name>A0ABD5EAC3_9ACTN</name>
<comment type="caution">
    <text evidence="1">The sequence shown here is derived from an EMBL/GenBank/DDBJ whole genome shotgun (WGS) entry which is preliminary data.</text>
</comment>
<evidence type="ECO:0000313" key="1">
    <source>
        <dbReference type="EMBL" id="MDT0417598.1"/>
    </source>
</evidence>
<dbReference type="Pfam" id="PF14390">
    <property type="entry name" value="DUF4420"/>
    <property type="match status" value="1"/>
</dbReference>
<dbReference type="EMBL" id="JAVRER010000030">
    <property type="protein sequence ID" value="MDT0417598.1"/>
    <property type="molecule type" value="Genomic_DNA"/>
</dbReference>
<dbReference type="AlphaFoldDB" id="A0ABD5EAC3"/>
<reference evidence="2" key="1">
    <citation type="submission" date="2023-07" db="EMBL/GenBank/DDBJ databases">
        <title>30 novel species of actinomycetes from the DSMZ collection.</title>
        <authorList>
            <person name="Nouioui I."/>
        </authorList>
    </citation>
    <scope>NUCLEOTIDE SEQUENCE [LARGE SCALE GENOMIC DNA]</scope>
    <source>
        <strain evidence="2">DSM 41982</strain>
    </source>
</reference>
<evidence type="ECO:0000313" key="2">
    <source>
        <dbReference type="Proteomes" id="UP001183607"/>
    </source>
</evidence>
<protein>
    <submittedName>
        <fullName evidence="1">PD-(D/E)XK motif protein</fullName>
    </submittedName>
</protein>
<accession>A0ABD5EAC3</accession>
<organism evidence="1 2">
    <name type="scientific">Streptomyces evansiae</name>
    <dbReference type="NCBI Taxonomy" id="3075535"/>
    <lineage>
        <taxon>Bacteria</taxon>
        <taxon>Bacillati</taxon>
        <taxon>Actinomycetota</taxon>
        <taxon>Actinomycetes</taxon>
        <taxon>Kitasatosporales</taxon>
        <taxon>Streptomycetaceae</taxon>
        <taxon>Streptomyces</taxon>
    </lineage>
</organism>
<proteinExistence type="predicted"/>
<gene>
    <name evidence="1" type="ORF">RM574_19115</name>
</gene>
<sequence length="321" mass="36108">MPENQVPWTNVEHYLANRLATSYRLSDASAPLVSYEVEDGKRLCLYVELGPKESAAHPSHEQVRVEEIRHRGLRMARLSTSVPGVERDFHDLLNSVADRMLVHGRPFDRALVETLEAWESLLRRRRGLDPRERTGLLGELAALGSVAGRLGWAEAVRCWHGPHREEHDFALPDLDVEVKTTTGEEPRHTVHGLGQLTPTGSRPLWLVSLGLTRAGSGGTTLTEYVEEVRARIGDEAPESSSLFERALRRTGWVEDRHDDERWRMRRAALALLVTPSFPRLGTDNLPPQVRQRVHDVRYEIDLSGLVAPQDVPAPLSAIRLP</sequence>